<sequence length="655" mass="74846">MKLLCWLVLLCIPSVGLAATELAQASPINSANPPMPIQNSSSQYVIHAEKIQHYIQQAHTLQLAQRPTWQALMYRNAKGQSDVQYAKYFVSAKGAQDLQAELDANVEALFKASEDNASVRCQFPARSRWLIHALDIPASELPVVHCPDLDDWYSKIKPYKATVIYATDFMGNPSSMFGHTLLRIDPANQKQLNLVSYAINYAATVQSAESWSYAWKGLTGQYPGEYSLMPYYRKVKEYGDFESRDLWEYELNLTEQETQFLVLHIWEMQHVSFPYYFVSDNCAYRILGLLDLVRPELHLAENFKHTAIPIETIKILEQKGLVSQKIYRPALETQLLAQAKQHGAQLAGQAHQVAWSEPTQMSSALAPYTQSDQAKILEMGYDDLYLALTSSKVPATFAQPRLRQLLILRSQIQLDKQREEVSTPEHDPSQGHYAKNVMLATGESQGKGFVEISHRQAYHDLIDPPWGYRLGTQLKFLEGALRYQDDQLKLKQLELLSVNSYNPISPFKNPLSWGFNLGWQQEALDERGQFSQNTQHGVARLTTQAGYSWANAAHNWLCYGQLQSNVQASSALDDGWRIGVGPTVGCQTVWNSNINSLTQLEMPYWSDSHQWNLRLSQQIQYLIRPQHSLNLSYEYQLQNRSDWNEVKLGYRYFFQ</sequence>
<dbReference type="InterPro" id="IPR057165">
    <property type="entry name" value="DUF7843"/>
</dbReference>
<keyword evidence="1" id="KW-0732">Signal</keyword>
<dbReference type="InterPro" id="IPR057162">
    <property type="entry name" value="DUF7840"/>
</dbReference>
<dbReference type="Pfam" id="PF25222">
    <property type="entry name" value="DUF7840"/>
    <property type="match status" value="1"/>
</dbReference>
<evidence type="ECO:0000259" key="4">
    <source>
        <dbReference type="Pfam" id="PF25224"/>
    </source>
</evidence>
<evidence type="ECO:0000313" key="7">
    <source>
        <dbReference type="Proteomes" id="UP000281084"/>
    </source>
</evidence>
<accession>A0A3A8GAS6</accession>
<dbReference type="Pfam" id="PF13387">
    <property type="entry name" value="Lnb_N"/>
    <property type="match status" value="1"/>
</dbReference>
<feature type="domain" description="DUF7840" evidence="3">
    <location>
        <begin position="426"/>
        <end position="653"/>
    </location>
</feature>
<evidence type="ECO:0000259" key="5">
    <source>
        <dbReference type="Pfam" id="PF25225"/>
    </source>
</evidence>
<reference evidence="6 7" key="1">
    <citation type="submission" date="2018-09" db="EMBL/GenBank/DDBJ databases">
        <title>The draft genome of Acinetobacter spp. strains.</title>
        <authorList>
            <person name="Qin J."/>
            <person name="Feng Y."/>
            <person name="Zong Z."/>
        </authorList>
    </citation>
    <scope>NUCLEOTIDE SEQUENCE [LARGE SCALE GENOMIC DNA]</scope>
    <source>
        <strain evidence="6 7">WCHAc060002</strain>
    </source>
</reference>
<evidence type="ECO:0000313" key="6">
    <source>
        <dbReference type="EMBL" id="RKG55699.1"/>
    </source>
</evidence>
<comment type="caution">
    <text evidence="6">The sequence shown here is derived from an EMBL/GenBank/DDBJ whole genome shotgun (WGS) entry which is preliminary data.</text>
</comment>
<feature type="domain" description="DUF7843" evidence="5">
    <location>
        <begin position="62"/>
        <end position="131"/>
    </location>
</feature>
<dbReference type="InterPro" id="IPR057164">
    <property type="entry name" value="DUF7842"/>
</dbReference>
<dbReference type="Proteomes" id="UP000281084">
    <property type="component" value="Unassembled WGS sequence"/>
</dbReference>
<feature type="domain" description="Lnb N-terminal periplasmic" evidence="2">
    <location>
        <begin position="150"/>
        <end position="318"/>
    </location>
</feature>
<dbReference type="Pfam" id="PF25225">
    <property type="entry name" value="DUF7843"/>
    <property type="match status" value="1"/>
</dbReference>
<dbReference type="AlphaFoldDB" id="A0A3A8GAS6"/>
<evidence type="ECO:0000259" key="2">
    <source>
        <dbReference type="Pfam" id="PF13387"/>
    </source>
</evidence>
<dbReference type="InterPro" id="IPR025178">
    <property type="entry name" value="Lnb_N"/>
</dbReference>
<evidence type="ECO:0000259" key="3">
    <source>
        <dbReference type="Pfam" id="PF25222"/>
    </source>
</evidence>
<protein>
    <submittedName>
        <fullName evidence="6">DUF4105 domain-containing protein</fullName>
    </submittedName>
</protein>
<name>A0A3A8GAS6_9GAMM</name>
<dbReference type="Pfam" id="PF25224">
    <property type="entry name" value="DUF7842"/>
    <property type="match status" value="1"/>
</dbReference>
<organism evidence="6 7">
    <name type="scientific">Acinetobacter cumulans</name>
    <dbReference type="NCBI Taxonomy" id="2136182"/>
    <lineage>
        <taxon>Bacteria</taxon>
        <taxon>Pseudomonadati</taxon>
        <taxon>Pseudomonadota</taxon>
        <taxon>Gammaproteobacteria</taxon>
        <taxon>Moraxellales</taxon>
        <taxon>Moraxellaceae</taxon>
        <taxon>Acinetobacter</taxon>
    </lineage>
</organism>
<feature type="domain" description="DUF7842" evidence="4">
    <location>
        <begin position="326"/>
        <end position="420"/>
    </location>
</feature>
<dbReference type="EMBL" id="RAXZ01000001">
    <property type="protein sequence ID" value="RKG55699.1"/>
    <property type="molecule type" value="Genomic_DNA"/>
</dbReference>
<feature type="chain" id="PRO_5017459765" evidence="1">
    <location>
        <begin position="19"/>
        <end position="655"/>
    </location>
</feature>
<proteinExistence type="predicted"/>
<gene>
    <name evidence="6" type="ORF">D7V64_00935</name>
</gene>
<feature type="signal peptide" evidence="1">
    <location>
        <begin position="1"/>
        <end position="18"/>
    </location>
</feature>
<evidence type="ECO:0000256" key="1">
    <source>
        <dbReference type="SAM" id="SignalP"/>
    </source>
</evidence>